<accession>A0ABY6SF68</accession>
<proteinExistence type="predicted"/>
<dbReference type="EMBL" id="LR026968">
    <property type="protein sequence ID" value="VBB82061.1"/>
    <property type="molecule type" value="Genomic_DNA"/>
</dbReference>
<keyword evidence="2" id="KW-1185">Reference proteome</keyword>
<sequence length="106" mass="11951">MAPPPQWTDDYIQMGGDAIWGPDGEAVAYITAAGLDKTNLKPLFTLLPSVTEDLTLFQTGSPLKFYLWSADDYSLHKVTLDSLDEILKWLEAEDRPFYTLPSERIL</sequence>
<gene>
    <name evidence="1" type="ORF">PODCO_511195</name>
</gene>
<protein>
    <submittedName>
        <fullName evidence="1">Uncharacterized protein</fullName>
    </submittedName>
</protein>
<dbReference type="Proteomes" id="UP000280685">
    <property type="component" value="Chromosome 5"/>
</dbReference>
<name>A0ABY6SF68_PODCO</name>
<organism evidence="1 2">
    <name type="scientific">Podospora comata</name>
    <dbReference type="NCBI Taxonomy" id="48703"/>
    <lineage>
        <taxon>Eukaryota</taxon>
        <taxon>Fungi</taxon>
        <taxon>Dikarya</taxon>
        <taxon>Ascomycota</taxon>
        <taxon>Pezizomycotina</taxon>
        <taxon>Sordariomycetes</taxon>
        <taxon>Sordariomycetidae</taxon>
        <taxon>Sordariales</taxon>
        <taxon>Podosporaceae</taxon>
        <taxon>Podospora</taxon>
    </lineage>
</organism>
<evidence type="ECO:0000313" key="2">
    <source>
        <dbReference type="Proteomes" id="UP000280685"/>
    </source>
</evidence>
<evidence type="ECO:0000313" key="1">
    <source>
        <dbReference type="EMBL" id="VBB82061.1"/>
    </source>
</evidence>
<reference evidence="1" key="1">
    <citation type="submission" date="2018-02" db="EMBL/GenBank/DDBJ databases">
        <authorList>
            <person name="Silar P."/>
        </authorList>
    </citation>
    <scope>NUCLEOTIDE SEQUENCE [LARGE SCALE GENOMIC DNA]</scope>
    <source>
        <strain evidence="1">T</strain>
    </source>
</reference>